<evidence type="ECO:0000313" key="5">
    <source>
        <dbReference type="EMBL" id="ALC40547.1"/>
    </source>
</evidence>
<dbReference type="SMART" id="SM00198">
    <property type="entry name" value="SCP"/>
    <property type="match status" value="1"/>
</dbReference>
<protein>
    <submittedName>
        <fullName evidence="5">CG43776</fullName>
    </submittedName>
</protein>
<evidence type="ECO:0000259" key="4">
    <source>
        <dbReference type="SMART" id="SM00198"/>
    </source>
</evidence>
<dbReference type="SUPFAM" id="SSF55797">
    <property type="entry name" value="PR-1-like"/>
    <property type="match status" value="1"/>
</dbReference>
<dbReference type="OrthoDB" id="414826at2759"/>
<dbReference type="Pfam" id="PF00188">
    <property type="entry name" value="CAP"/>
    <property type="match status" value="1"/>
</dbReference>
<dbReference type="STRING" id="30019.A0A0M4EEQ0"/>
<feature type="signal peptide" evidence="3">
    <location>
        <begin position="1"/>
        <end position="20"/>
    </location>
</feature>
<dbReference type="OMA" id="CKRWETS"/>
<reference evidence="5 6" key="1">
    <citation type="submission" date="2015-08" db="EMBL/GenBank/DDBJ databases">
        <title>Ancestral chromatin configuration constrains chromatin evolution on differentiating sex chromosomes in Drosophila.</title>
        <authorList>
            <person name="Zhou Q."/>
            <person name="Bachtrog D."/>
        </authorList>
    </citation>
    <scope>NUCLEOTIDE SEQUENCE [LARGE SCALE GENOMIC DNA]</scope>
    <source>
        <tissue evidence="5">Whole larvae</tissue>
    </source>
</reference>
<evidence type="ECO:0000256" key="3">
    <source>
        <dbReference type="SAM" id="SignalP"/>
    </source>
</evidence>
<sequence length="286" mass="32812">MLLVYLLLLWLLHLPLVVRSYNYCNHKKKLCDLEHFDHFICKDKDLTPFNKDTRLLAVLPDTQILRDMIVRFHNVHRDRLASGSVMTSMNKSFPAAARMRELIWDNELGYMARLHASTVSFKHSECRATTRFPLAGECLGLVFPSSEPRSIEELINLTLQKMFDEFEMVDEPEELAKSYHADRDQDVGHFTVMINDRVSRVGCGIAVGNNCIGLNNTMGHCHFLTCHYDFTNVHQSYVYQTGDIGSRCGDWNAKVSSRYTSLCTNTGKIYTQDPAESETKIQSDIY</sequence>
<proteinExistence type="predicted"/>
<feature type="chain" id="PRO_5005793274" evidence="3">
    <location>
        <begin position="21"/>
        <end position="286"/>
    </location>
</feature>
<accession>A0A0M4EEQ0</accession>
<dbReference type="CDD" id="cd05380">
    <property type="entry name" value="CAP_euk"/>
    <property type="match status" value="1"/>
</dbReference>
<dbReference type="AlphaFoldDB" id="A0A0M4EEQ0"/>
<dbReference type="EMBL" id="CP012524">
    <property type="protein sequence ID" value="ALC40547.1"/>
    <property type="molecule type" value="Genomic_DNA"/>
</dbReference>
<evidence type="ECO:0000256" key="2">
    <source>
        <dbReference type="ARBA" id="ARBA00022525"/>
    </source>
</evidence>
<dbReference type="Proteomes" id="UP000494163">
    <property type="component" value="Chromosome 2R"/>
</dbReference>
<evidence type="ECO:0000256" key="1">
    <source>
        <dbReference type="ARBA" id="ARBA00004613"/>
    </source>
</evidence>
<dbReference type="InterPro" id="IPR035940">
    <property type="entry name" value="CAP_sf"/>
</dbReference>
<evidence type="ECO:0000313" key="6">
    <source>
        <dbReference type="Proteomes" id="UP000494163"/>
    </source>
</evidence>
<dbReference type="Gene3D" id="3.40.33.10">
    <property type="entry name" value="CAP"/>
    <property type="match status" value="1"/>
</dbReference>
<keyword evidence="2" id="KW-0964">Secreted</keyword>
<keyword evidence="3" id="KW-0732">Signal</keyword>
<dbReference type="InterPro" id="IPR014044">
    <property type="entry name" value="CAP_dom"/>
</dbReference>
<comment type="subcellular location">
    <subcellularLocation>
        <location evidence="1">Secreted</location>
    </subcellularLocation>
</comment>
<gene>
    <name evidence="5" type="ORF">Dbus_chr2Rg126</name>
</gene>
<organism evidence="5 6">
    <name type="scientific">Drosophila busckii</name>
    <name type="common">Fruit fly</name>
    <dbReference type="NCBI Taxonomy" id="30019"/>
    <lineage>
        <taxon>Eukaryota</taxon>
        <taxon>Metazoa</taxon>
        <taxon>Ecdysozoa</taxon>
        <taxon>Arthropoda</taxon>
        <taxon>Hexapoda</taxon>
        <taxon>Insecta</taxon>
        <taxon>Pterygota</taxon>
        <taxon>Neoptera</taxon>
        <taxon>Endopterygota</taxon>
        <taxon>Diptera</taxon>
        <taxon>Brachycera</taxon>
        <taxon>Muscomorpha</taxon>
        <taxon>Ephydroidea</taxon>
        <taxon>Drosophilidae</taxon>
        <taxon>Drosophila</taxon>
    </lineage>
</organism>
<keyword evidence="6" id="KW-1185">Reference proteome</keyword>
<dbReference type="GO" id="GO:0005576">
    <property type="term" value="C:extracellular region"/>
    <property type="evidence" value="ECO:0007669"/>
    <property type="project" value="UniProtKB-SubCell"/>
</dbReference>
<name>A0A0M4EEQ0_DROBS</name>
<feature type="domain" description="SCP" evidence="4">
    <location>
        <begin position="63"/>
        <end position="235"/>
    </location>
</feature>